<dbReference type="GO" id="GO:0016740">
    <property type="term" value="F:transferase activity"/>
    <property type="evidence" value="ECO:0007669"/>
    <property type="project" value="UniProtKB-KW"/>
</dbReference>
<keyword evidence="2" id="KW-0378">Hydrolase</keyword>
<dbReference type="InterPro" id="IPR043702">
    <property type="entry name" value="Lipid_II_synth_GatD"/>
</dbReference>
<dbReference type="AlphaFoldDB" id="A0A4T2C6S8"/>
<dbReference type="GO" id="GO:0071555">
    <property type="term" value="P:cell wall organization"/>
    <property type="evidence" value="ECO:0007669"/>
    <property type="project" value="UniProtKB-KW"/>
</dbReference>
<comment type="caution">
    <text evidence="4">The sequence shown here is derived from an EMBL/GenBank/DDBJ whole genome shotgun (WGS) entry which is preliminary data.</text>
</comment>
<comment type="function">
    <text evidence="2">The lipid II isoglutaminyl synthase complex catalyzes the formation of alpha-D-isoglutamine in the cell wall lipid II stem peptide. The GatD subunit catalyzes the hydrolysis of glutamine to glutamate and ammonia. The resulting ammonia molecule is channeled to the active site of MurT.</text>
</comment>
<comment type="caution">
    <text evidence="2">Lacks conserved residue(s) required for the propagation of feature annotation.</text>
</comment>
<accession>A0A4T2C6S8</accession>
<dbReference type="EC" id="6.3.5.13" evidence="2"/>
<comment type="catalytic activity">
    <reaction evidence="2">
        <text>beta-D-GlcNAc-(1-&gt;4)-Mur2Ac(oyl-L-Ala-gamma-D-Glu-L-Lys-D-Ala-D-Ala)-di-trans,octa-cis-undecaprenyl diphosphate + L-glutamine + ATP + H2O = beta-D-GlcNAc-(1-&gt;4)-Mur2Ac(oyl-L-Ala-D-isoglutaminyl-L-Lys-D-Ala-D-Ala)-di-trans,octa-cis-undecaprenyl diphosphate + L-glutamate + ADP + phosphate + H(+)</text>
        <dbReference type="Rhea" id="RHEA:57928"/>
        <dbReference type="ChEBI" id="CHEBI:15377"/>
        <dbReference type="ChEBI" id="CHEBI:15378"/>
        <dbReference type="ChEBI" id="CHEBI:29985"/>
        <dbReference type="ChEBI" id="CHEBI:30616"/>
        <dbReference type="ChEBI" id="CHEBI:43474"/>
        <dbReference type="ChEBI" id="CHEBI:58359"/>
        <dbReference type="ChEBI" id="CHEBI:60033"/>
        <dbReference type="ChEBI" id="CHEBI:62233"/>
        <dbReference type="ChEBI" id="CHEBI:456216"/>
        <dbReference type="EC" id="6.3.5.13"/>
    </reaction>
</comment>
<feature type="domain" description="CobB/CobQ-like glutamine amidotransferase" evidence="3">
    <location>
        <begin position="24"/>
        <end position="225"/>
    </location>
</feature>
<dbReference type="GO" id="GO:0008360">
    <property type="term" value="P:regulation of cell shape"/>
    <property type="evidence" value="ECO:0007669"/>
    <property type="project" value="UniProtKB-KW"/>
</dbReference>
<proteinExistence type="inferred from homology"/>
<dbReference type="OrthoDB" id="9782045at2"/>
<gene>
    <name evidence="2" type="primary">gatD</name>
    <name evidence="4" type="ORF">D4765_03520</name>
</gene>
<keyword evidence="1 2" id="KW-0315">Glutamine amidotransferase</keyword>
<keyword evidence="2" id="KW-0961">Cell wall biogenesis/degradation</keyword>
<dbReference type="Proteomes" id="UP000306192">
    <property type="component" value="Unassembled WGS sequence"/>
</dbReference>
<feature type="binding site" evidence="2">
    <location>
        <position position="129"/>
    </location>
    <ligand>
        <name>substrate</name>
    </ligand>
</feature>
<feature type="active site" evidence="2">
    <location>
        <position position="218"/>
    </location>
</feature>
<evidence type="ECO:0000256" key="1">
    <source>
        <dbReference type="ARBA" id="ARBA00022962"/>
    </source>
</evidence>
<comment type="similarity">
    <text evidence="2">Belongs to the CobB/CobQ family. GatD subfamily.</text>
</comment>
<reference evidence="4 5" key="1">
    <citation type="journal article" date="2019" name="Microorganisms">
        <title>Systematic Affiliation and Genome Analysis of Subtercola vilae DB165(T) with Particular Emphasis on Cold Adaptation of an Isolate from a High-Altitude Cold Volcano Lake.</title>
        <authorList>
            <person name="Villalobos A.S."/>
            <person name="Wiese J."/>
            <person name="Imhoff J.F."/>
            <person name="Dorador C."/>
            <person name="Keller A."/>
            <person name="Hentschel U."/>
        </authorList>
    </citation>
    <scope>NUCLEOTIDE SEQUENCE [LARGE SCALE GENOMIC DNA]</scope>
    <source>
        <strain evidence="4 5">DB165</strain>
    </source>
</reference>
<dbReference type="GO" id="GO:0004359">
    <property type="term" value="F:glutaminase activity"/>
    <property type="evidence" value="ECO:0007669"/>
    <property type="project" value="UniProtKB-UniRule"/>
</dbReference>
<evidence type="ECO:0000256" key="2">
    <source>
        <dbReference type="HAMAP-Rule" id="MF_02213"/>
    </source>
</evidence>
<comment type="catalytic activity">
    <reaction evidence="2">
        <text>L-glutamine + H2O = L-glutamate + NH4(+)</text>
        <dbReference type="Rhea" id="RHEA:15889"/>
        <dbReference type="ChEBI" id="CHEBI:15377"/>
        <dbReference type="ChEBI" id="CHEBI:28938"/>
        <dbReference type="ChEBI" id="CHEBI:29985"/>
        <dbReference type="ChEBI" id="CHEBI:58359"/>
        <dbReference type="EC" id="3.5.1.2"/>
    </reaction>
</comment>
<sequence length="273" mass="27764">MSDLTLRILHLFPRTLGMNGESGNVDILRRRASSRGIAVEITRLEPGVAVPLQVDLVFIGSGPVSAEVQAHPGVADVAPGLRLLAQQGVPFLAVGAGFQLLGETVTLADGTVLAGAGVFPVRTVIAGERVVGDFVVESRLGTLVGFENRGSYIDIGDAAPIGHVVYGRGNLAASGPGAGASAAAAAASDGSSTGATLVAPDARVEGFWVDNLIGTHLHGPVLANNPALADWLLETALARRASTALPPATPDLVEIDRRAAEARATIAAAPLSE</sequence>
<dbReference type="GO" id="GO:0009252">
    <property type="term" value="P:peptidoglycan biosynthetic process"/>
    <property type="evidence" value="ECO:0007669"/>
    <property type="project" value="UniProtKB-UniRule"/>
</dbReference>
<dbReference type="UniPathway" id="UPA00219"/>
<dbReference type="Pfam" id="PF07685">
    <property type="entry name" value="GATase_3"/>
    <property type="match status" value="1"/>
</dbReference>
<comment type="pathway">
    <text evidence="2">Cell wall biogenesis; peptidoglycan biosynthesis.</text>
</comment>
<dbReference type="HAMAP" id="MF_02213">
    <property type="entry name" value="Lipid_II_synth_GatD"/>
    <property type="match status" value="1"/>
</dbReference>
<evidence type="ECO:0000259" key="3">
    <source>
        <dbReference type="Pfam" id="PF07685"/>
    </source>
</evidence>
<evidence type="ECO:0000313" key="5">
    <source>
        <dbReference type="Proteomes" id="UP000306192"/>
    </source>
</evidence>
<dbReference type="PROSITE" id="PS51274">
    <property type="entry name" value="GATASE_COBBQ"/>
    <property type="match status" value="1"/>
</dbReference>
<dbReference type="EC" id="3.5.1.2" evidence="2"/>
<dbReference type="RefSeq" id="WP_136640845.1">
    <property type="nucleotide sequence ID" value="NZ_QYRT01000005.1"/>
</dbReference>
<keyword evidence="5" id="KW-1185">Reference proteome</keyword>
<dbReference type="SUPFAM" id="SSF52317">
    <property type="entry name" value="Class I glutamine amidotransferase-like"/>
    <property type="match status" value="1"/>
</dbReference>
<comment type="subunit">
    <text evidence="2">Forms a heterodimer with MurT.</text>
</comment>
<dbReference type="Gene3D" id="3.40.50.880">
    <property type="match status" value="1"/>
</dbReference>
<keyword evidence="4" id="KW-0808">Transferase</keyword>
<keyword evidence="2" id="KW-0573">Peptidoglycan synthesis</keyword>
<dbReference type="InterPro" id="IPR029062">
    <property type="entry name" value="Class_I_gatase-like"/>
</dbReference>
<protein>
    <recommendedName>
        <fullName evidence="2">Lipid II isoglutaminyl synthase (glutamine-hydrolyzing) subunit GatD</fullName>
        <ecNumber evidence="2">6.3.5.13</ecNumber>
    </recommendedName>
    <alternativeName>
        <fullName evidence="2">Lipid II isoglutaminyl synthase glutaminase subunit</fullName>
        <ecNumber evidence="2">3.5.1.2</ecNumber>
    </alternativeName>
</protein>
<dbReference type="EMBL" id="QYRT01000005">
    <property type="protein sequence ID" value="TIH39850.1"/>
    <property type="molecule type" value="Genomic_DNA"/>
</dbReference>
<organism evidence="4 5">
    <name type="scientific">Subtercola vilae</name>
    <dbReference type="NCBI Taxonomy" id="2056433"/>
    <lineage>
        <taxon>Bacteria</taxon>
        <taxon>Bacillati</taxon>
        <taxon>Actinomycetota</taxon>
        <taxon>Actinomycetes</taxon>
        <taxon>Micrococcales</taxon>
        <taxon>Microbacteriaceae</taxon>
        <taxon>Subtercola</taxon>
    </lineage>
</organism>
<keyword evidence="2" id="KW-0436">Ligase</keyword>
<keyword evidence="2" id="KW-0133">Cell shape</keyword>
<evidence type="ECO:0000313" key="4">
    <source>
        <dbReference type="EMBL" id="TIH39850.1"/>
    </source>
</evidence>
<dbReference type="GO" id="GO:0140282">
    <property type="term" value="F:carbon-nitrogen ligase activity on lipid II"/>
    <property type="evidence" value="ECO:0007669"/>
    <property type="project" value="UniProtKB-UniRule"/>
</dbReference>
<dbReference type="InterPro" id="IPR011698">
    <property type="entry name" value="GATase_3"/>
</dbReference>
<name>A0A4T2C6S8_9MICO</name>